<organism evidence="3 4">
    <name type="scientific">Tepidamorphus gemmatus</name>
    <dbReference type="NCBI Taxonomy" id="747076"/>
    <lineage>
        <taxon>Bacteria</taxon>
        <taxon>Pseudomonadati</taxon>
        <taxon>Pseudomonadota</taxon>
        <taxon>Alphaproteobacteria</taxon>
        <taxon>Hyphomicrobiales</taxon>
        <taxon>Tepidamorphaceae</taxon>
        <taxon>Tepidamorphus</taxon>
    </lineage>
</organism>
<name>A0A4V2UYV2_9HYPH</name>
<dbReference type="AlphaFoldDB" id="A0A4V2UYV2"/>
<dbReference type="PANTHER" id="PTHR16138">
    <property type="entry name" value="MYCOPHENOLIC ACID ACYL-GLUCURONIDE ESTERASE, MITOCHONDRIAL"/>
    <property type="match status" value="1"/>
</dbReference>
<dbReference type="Proteomes" id="UP000295678">
    <property type="component" value="Unassembled WGS sequence"/>
</dbReference>
<sequence>MSDAESFQIDIGEGEAARQIAVLRRAGTAPPLVWLGGFRSDMTGTKAAALDAWAARNGRSMIRFDYSGHGQSGGDFLEGTISRWLAESHAVVDAFCKDPPVLIGSSMGGYLAMLMALGRFAAGTPLAGLVLIAPAVDMTERLMWEQFDEATRSEILEKGVWTRPSAYDPEGYPITRGLIEDGRNYLIMDRATLQVGCPVHILHGREDPDVPLSLSLELVSRLAHDDVTLTIVHDGDHRLSREEDIALLLRVVGGMVEEVG</sequence>
<dbReference type="Pfam" id="PF12146">
    <property type="entry name" value="Hydrolase_4"/>
    <property type="match status" value="1"/>
</dbReference>
<accession>A0A4V2UYV2</accession>
<dbReference type="InterPro" id="IPR052382">
    <property type="entry name" value="ABHD10_acyl-thioesterase"/>
</dbReference>
<gene>
    <name evidence="3" type="ORF">EDC22_108121</name>
</gene>
<dbReference type="RefSeq" id="WP_245499763.1">
    <property type="nucleotide sequence ID" value="NZ_SMAK01000008.1"/>
</dbReference>
<evidence type="ECO:0000259" key="2">
    <source>
        <dbReference type="Pfam" id="PF12146"/>
    </source>
</evidence>
<keyword evidence="4" id="KW-1185">Reference proteome</keyword>
<keyword evidence="1" id="KW-0378">Hydrolase</keyword>
<evidence type="ECO:0000313" key="3">
    <source>
        <dbReference type="EMBL" id="TCT08808.1"/>
    </source>
</evidence>
<dbReference type="EMBL" id="SMAK01000008">
    <property type="protein sequence ID" value="TCT08808.1"/>
    <property type="molecule type" value="Genomic_DNA"/>
</dbReference>
<reference evidence="3 4" key="1">
    <citation type="submission" date="2019-03" db="EMBL/GenBank/DDBJ databases">
        <title>Genomic Encyclopedia of Type Strains, Phase IV (KMG-IV): sequencing the most valuable type-strain genomes for metagenomic binning, comparative biology and taxonomic classification.</title>
        <authorList>
            <person name="Goeker M."/>
        </authorList>
    </citation>
    <scope>NUCLEOTIDE SEQUENCE [LARGE SCALE GENOMIC DNA]</scope>
    <source>
        <strain evidence="3 4">DSM 19345</strain>
    </source>
</reference>
<feature type="domain" description="Serine aminopeptidase S33" evidence="2">
    <location>
        <begin position="53"/>
        <end position="142"/>
    </location>
</feature>
<dbReference type="GO" id="GO:0102390">
    <property type="term" value="F:mycophenolic acid acyl-glucuronide esterase activity"/>
    <property type="evidence" value="ECO:0007669"/>
    <property type="project" value="UniProtKB-EC"/>
</dbReference>
<evidence type="ECO:0000313" key="4">
    <source>
        <dbReference type="Proteomes" id="UP000295678"/>
    </source>
</evidence>
<comment type="caution">
    <text evidence="3">The sequence shown here is derived from an EMBL/GenBank/DDBJ whole genome shotgun (WGS) entry which is preliminary data.</text>
</comment>
<dbReference type="Gene3D" id="3.40.50.1820">
    <property type="entry name" value="alpha/beta hydrolase"/>
    <property type="match status" value="1"/>
</dbReference>
<dbReference type="InterPro" id="IPR029058">
    <property type="entry name" value="AB_hydrolase_fold"/>
</dbReference>
<evidence type="ECO:0000256" key="1">
    <source>
        <dbReference type="ARBA" id="ARBA00022801"/>
    </source>
</evidence>
<protein>
    <submittedName>
        <fullName evidence="3">Pimeloyl-ACP methyl ester carboxylesterase</fullName>
    </submittedName>
</protein>
<dbReference type="InterPro" id="IPR022742">
    <property type="entry name" value="Hydrolase_4"/>
</dbReference>
<proteinExistence type="predicted"/>
<dbReference type="PANTHER" id="PTHR16138:SF7">
    <property type="entry name" value="PALMITOYL-PROTEIN THIOESTERASE ABHD10, MITOCHONDRIAL"/>
    <property type="match status" value="1"/>
</dbReference>
<dbReference type="SUPFAM" id="SSF53474">
    <property type="entry name" value="alpha/beta-Hydrolases"/>
    <property type="match status" value="1"/>
</dbReference>
<dbReference type="GO" id="GO:0008474">
    <property type="term" value="F:palmitoyl-(protein) hydrolase activity"/>
    <property type="evidence" value="ECO:0007669"/>
    <property type="project" value="UniProtKB-EC"/>
</dbReference>